<dbReference type="EMBL" id="JBBJCI010000140">
    <property type="protein sequence ID" value="KAK7242852.1"/>
    <property type="molecule type" value="Genomic_DNA"/>
</dbReference>
<dbReference type="InterPro" id="IPR014030">
    <property type="entry name" value="Ketoacyl_synth_N"/>
</dbReference>
<dbReference type="SUPFAM" id="SSF53901">
    <property type="entry name" value="Thiolase-like"/>
    <property type="match status" value="2"/>
</dbReference>
<feature type="domain" description="Ketosynthase family 3 (KS3)" evidence="5">
    <location>
        <begin position="648"/>
        <end position="898"/>
    </location>
</feature>
<dbReference type="PANTHER" id="PTHR43775">
    <property type="entry name" value="FATTY ACID SYNTHASE"/>
    <property type="match status" value="1"/>
</dbReference>
<dbReference type="InterPro" id="IPR036291">
    <property type="entry name" value="NAD(P)-bd_dom_sf"/>
</dbReference>
<evidence type="ECO:0000256" key="1">
    <source>
        <dbReference type="ARBA" id="ARBA00022450"/>
    </source>
</evidence>
<dbReference type="InterPro" id="IPR020841">
    <property type="entry name" value="PKS_Beta-ketoAc_synthase_dom"/>
</dbReference>
<protein>
    <submittedName>
        <fullName evidence="6">Phosphopantetheine binding protein</fullName>
    </submittedName>
</protein>
<dbReference type="PANTHER" id="PTHR43775:SF37">
    <property type="entry name" value="SI:DKEY-61P9.11"/>
    <property type="match status" value="1"/>
</dbReference>
<keyword evidence="2" id="KW-0597">Phosphoprotein</keyword>
<organism evidence="6 7">
    <name type="scientific">Aureococcus anophagefferens</name>
    <name type="common">Harmful bloom alga</name>
    <dbReference type="NCBI Taxonomy" id="44056"/>
    <lineage>
        <taxon>Eukaryota</taxon>
        <taxon>Sar</taxon>
        <taxon>Stramenopiles</taxon>
        <taxon>Ochrophyta</taxon>
        <taxon>Pelagophyceae</taxon>
        <taxon>Pelagomonadales</taxon>
        <taxon>Pelagomonadaceae</taxon>
        <taxon>Aureococcus</taxon>
    </lineage>
</organism>
<feature type="domain" description="Ketoreductase" evidence="4">
    <location>
        <begin position="244"/>
        <end position="429"/>
    </location>
</feature>
<sequence length="900" mass="92526">MTECCGKIAMSLVDAAVRAELGPAGTLDLVCSSGRPFFLLDVRVVAGSTSAAPADEDDAADVARGAGAVGEVWIRGPTVFSGYVGGAAPDAFAGPWFRTGDLATVDGRGYLTITDRAKDMILVGSENVYCVEVERALHDHPSVTHAAVYGLPDGALGERVKAVVVADGAVAADDLRRHCANLLADFKVPSRVEFLDALPLTGSGKVAKAALKAGDGARARAAAAARDAADLGAGQESEIPNFKGSYLGRFPLVARGRRARRARAGAAASLVLAGRRRPDRDLLDFAASLADETGAAVAAASGDCGVATDAAPRPRAAAAWHLAGVVGSASVAAVAWREFDDVCRPKVAGSLCLDAARAGRRAAAFVMFSSVTAVCKSNLQPDFNVYGVLASRDLCHYAAANAFQDGFARCRRAAGAPATAVAWGTWAGAGMAHRGRALEARACSRRACASCPWTRASPCSRRSRGAGDERRGAPGGLGALRRARRGSAAAAAATPRADLVAAAAPAPEPRLLPRSFQSAPELRQMLKPDTAFARDVGRCATARRAWSTRSVAARARALRELTGDEGDWDGAAPLATLGVTSLHAVSLAAKLSDAGGAGPRADFVFEHVSIDGVAAHILSYFADDEAPAEQPARRPSLASSAPPAAALARSLWALLAAGGNAVAPAPWNRRGNGRPSGYLGKATLEGFDPGALGMAPGRRRRGPAQRLALFCAAEALQVAWGDAPGEARDRDVAVFVGATQIDYAALASRPSGARCHGRRPGRKRLVASWSEAFVVAGMLSPRHRCAFGDDGADGYVRGEGVARVRVSTTATAATAFVESTAVNQDGRSNGLTAPNPAAQARMLRAAVGSRRKLDVGLGEISACVCCDVLSLRAALAFAAGRGRALDESQGAGAMVACRGA</sequence>
<dbReference type="Gene3D" id="3.40.50.720">
    <property type="entry name" value="NAD(P)-binding Rossmann-like Domain"/>
    <property type="match status" value="1"/>
</dbReference>
<dbReference type="InterPro" id="IPR045851">
    <property type="entry name" value="AMP-bd_C_sf"/>
</dbReference>
<dbReference type="Pfam" id="PF13193">
    <property type="entry name" value="AMP-binding_C"/>
    <property type="match status" value="1"/>
</dbReference>
<keyword evidence="7" id="KW-1185">Reference proteome</keyword>
<dbReference type="SUPFAM" id="SSF51735">
    <property type="entry name" value="NAD(P)-binding Rossmann-fold domains"/>
    <property type="match status" value="1"/>
</dbReference>
<dbReference type="Gene3D" id="3.30.300.30">
    <property type="match status" value="1"/>
</dbReference>
<gene>
    <name evidence="6" type="ORF">SO694_00015486</name>
</gene>
<dbReference type="InterPro" id="IPR050091">
    <property type="entry name" value="PKS_NRPS_Biosynth_Enz"/>
</dbReference>
<feature type="region of interest" description="Disordered" evidence="3">
    <location>
        <begin position="453"/>
        <end position="480"/>
    </location>
</feature>
<dbReference type="InterPro" id="IPR036736">
    <property type="entry name" value="ACP-like_sf"/>
</dbReference>
<dbReference type="InterPro" id="IPR016039">
    <property type="entry name" value="Thiolase-like"/>
</dbReference>
<dbReference type="Pfam" id="PF08659">
    <property type="entry name" value="KR"/>
    <property type="match status" value="1"/>
</dbReference>
<dbReference type="InterPro" id="IPR042099">
    <property type="entry name" value="ANL_N_sf"/>
</dbReference>
<evidence type="ECO:0000259" key="5">
    <source>
        <dbReference type="SMART" id="SM00825"/>
    </source>
</evidence>
<dbReference type="SMART" id="SM00825">
    <property type="entry name" value="PKS_KS"/>
    <property type="match status" value="1"/>
</dbReference>
<name>A0ABR1G3D8_AURAN</name>
<keyword evidence="1" id="KW-0596">Phosphopantetheine</keyword>
<accession>A0ABR1G3D8</accession>
<dbReference type="Gene3D" id="3.40.50.12780">
    <property type="entry name" value="N-terminal domain of ligase-like"/>
    <property type="match status" value="1"/>
</dbReference>
<evidence type="ECO:0000313" key="6">
    <source>
        <dbReference type="EMBL" id="KAK7242852.1"/>
    </source>
</evidence>
<reference evidence="6 7" key="1">
    <citation type="submission" date="2024-03" db="EMBL/GenBank/DDBJ databases">
        <title>Aureococcus anophagefferens CCMP1851 and Kratosvirus quantuckense: Draft genome of a second virus-susceptible host strain in the model system.</title>
        <authorList>
            <person name="Chase E."/>
            <person name="Truchon A.R."/>
            <person name="Schepens W."/>
            <person name="Wilhelm S.W."/>
        </authorList>
    </citation>
    <scope>NUCLEOTIDE SEQUENCE [LARGE SCALE GENOMIC DNA]</scope>
    <source>
        <strain evidence="6 7">CCMP1851</strain>
    </source>
</reference>
<evidence type="ECO:0000256" key="3">
    <source>
        <dbReference type="SAM" id="MobiDB-lite"/>
    </source>
</evidence>
<evidence type="ECO:0000256" key="2">
    <source>
        <dbReference type="ARBA" id="ARBA00022553"/>
    </source>
</evidence>
<dbReference type="InterPro" id="IPR025110">
    <property type="entry name" value="AMP-bd_C"/>
</dbReference>
<dbReference type="SMART" id="SM00822">
    <property type="entry name" value="PKS_KR"/>
    <property type="match status" value="1"/>
</dbReference>
<comment type="caution">
    <text evidence="6">The sequence shown here is derived from an EMBL/GenBank/DDBJ whole genome shotgun (WGS) entry which is preliminary data.</text>
</comment>
<evidence type="ECO:0000313" key="7">
    <source>
        <dbReference type="Proteomes" id="UP001363151"/>
    </source>
</evidence>
<dbReference type="Gene3D" id="1.10.1200.10">
    <property type="entry name" value="ACP-like"/>
    <property type="match status" value="1"/>
</dbReference>
<dbReference type="SUPFAM" id="SSF56801">
    <property type="entry name" value="Acetyl-CoA synthetase-like"/>
    <property type="match status" value="1"/>
</dbReference>
<dbReference type="Gene3D" id="3.40.47.10">
    <property type="match status" value="2"/>
</dbReference>
<dbReference type="Proteomes" id="UP001363151">
    <property type="component" value="Unassembled WGS sequence"/>
</dbReference>
<proteinExistence type="predicted"/>
<dbReference type="InterPro" id="IPR057326">
    <property type="entry name" value="KR_dom"/>
</dbReference>
<evidence type="ECO:0000259" key="4">
    <source>
        <dbReference type="SMART" id="SM00822"/>
    </source>
</evidence>
<dbReference type="Pfam" id="PF00109">
    <property type="entry name" value="ketoacyl-synt"/>
    <property type="match status" value="1"/>
</dbReference>
<dbReference type="InterPro" id="IPR013968">
    <property type="entry name" value="PKS_KR"/>
</dbReference>
<dbReference type="SUPFAM" id="SSF47336">
    <property type="entry name" value="ACP-like"/>
    <property type="match status" value="1"/>
</dbReference>